<dbReference type="PROSITE" id="PS50206">
    <property type="entry name" value="RHODANESE_3"/>
    <property type="match status" value="1"/>
</dbReference>
<reference evidence="2" key="1">
    <citation type="journal article" date="2020" name="Nature">
        <title>Giant virus diversity and host interactions through global metagenomics.</title>
        <authorList>
            <person name="Schulz F."/>
            <person name="Roux S."/>
            <person name="Paez-Espino D."/>
            <person name="Jungbluth S."/>
            <person name="Walsh D.A."/>
            <person name="Denef V.J."/>
            <person name="McMahon K.D."/>
            <person name="Konstantinidis K.T."/>
            <person name="Eloe-Fadrosh E.A."/>
            <person name="Kyrpides N.C."/>
            <person name="Woyke T."/>
        </authorList>
    </citation>
    <scope>NUCLEOTIDE SEQUENCE</scope>
    <source>
        <strain evidence="2">GVMAG-M-3300027804-47</strain>
    </source>
</reference>
<dbReference type="EMBL" id="MN740480">
    <property type="protein sequence ID" value="QHU29019.1"/>
    <property type="molecule type" value="Genomic_DNA"/>
</dbReference>
<dbReference type="InterPro" id="IPR001763">
    <property type="entry name" value="Rhodanese-like_dom"/>
</dbReference>
<sequence>MNSETLRDYLRSIKDDWNYITPIDFYNYVKRNKNKDYYLIDLRSKTEYKKGHIKGAKNIYWQDILNEENLRKLPKHKPIFLICYVGHTSSQVLTLLKLLGYNVVSIKYGYGISPVQYVPVAGWLDYGLPVVASPK</sequence>
<dbReference type="SUPFAM" id="SSF52821">
    <property type="entry name" value="Rhodanese/Cell cycle control phosphatase"/>
    <property type="match status" value="1"/>
</dbReference>
<evidence type="ECO:0000313" key="2">
    <source>
        <dbReference type="EMBL" id="QHU29019.1"/>
    </source>
</evidence>
<proteinExistence type="predicted"/>
<name>A0A6C0LDJ7_9ZZZZ</name>
<accession>A0A6C0LDJ7</accession>
<dbReference type="InterPro" id="IPR036873">
    <property type="entry name" value="Rhodanese-like_dom_sf"/>
</dbReference>
<feature type="domain" description="Rhodanese" evidence="1">
    <location>
        <begin position="33"/>
        <end position="132"/>
    </location>
</feature>
<dbReference type="PANTHER" id="PTHR43031">
    <property type="entry name" value="FAD-DEPENDENT OXIDOREDUCTASE"/>
    <property type="match status" value="1"/>
</dbReference>
<dbReference type="InterPro" id="IPR050229">
    <property type="entry name" value="GlpE_sulfurtransferase"/>
</dbReference>
<evidence type="ECO:0000259" key="1">
    <source>
        <dbReference type="PROSITE" id="PS50206"/>
    </source>
</evidence>
<dbReference type="Gene3D" id="3.40.250.10">
    <property type="entry name" value="Rhodanese-like domain"/>
    <property type="match status" value="1"/>
</dbReference>
<organism evidence="2">
    <name type="scientific">viral metagenome</name>
    <dbReference type="NCBI Taxonomy" id="1070528"/>
    <lineage>
        <taxon>unclassified sequences</taxon>
        <taxon>metagenomes</taxon>
        <taxon>organismal metagenomes</taxon>
    </lineage>
</organism>
<dbReference type="SMART" id="SM00450">
    <property type="entry name" value="RHOD"/>
    <property type="match status" value="1"/>
</dbReference>
<dbReference type="AlphaFoldDB" id="A0A6C0LDJ7"/>
<dbReference type="CDD" id="cd00158">
    <property type="entry name" value="RHOD"/>
    <property type="match status" value="1"/>
</dbReference>
<dbReference type="Pfam" id="PF00581">
    <property type="entry name" value="Rhodanese"/>
    <property type="match status" value="1"/>
</dbReference>
<protein>
    <recommendedName>
        <fullName evidence="1">Rhodanese domain-containing protein</fullName>
    </recommendedName>
</protein>
<dbReference type="PANTHER" id="PTHR43031:SF1">
    <property type="entry name" value="PYRIDINE NUCLEOTIDE-DISULPHIDE OXIDOREDUCTASE"/>
    <property type="match status" value="1"/>
</dbReference>